<dbReference type="Proteomes" id="UP000275368">
    <property type="component" value="Chromosome"/>
</dbReference>
<evidence type="ECO:0000313" key="3">
    <source>
        <dbReference type="Proteomes" id="UP000275368"/>
    </source>
</evidence>
<proteinExistence type="predicted"/>
<dbReference type="GO" id="GO:0016616">
    <property type="term" value="F:oxidoreductase activity, acting on the CH-OH group of donors, NAD or NADP as acceptor"/>
    <property type="evidence" value="ECO:0007669"/>
    <property type="project" value="InterPro"/>
</dbReference>
<dbReference type="InterPro" id="IPR051674">
    <property type="entry name" value="Malate_Decarboxylase"/>
</dbReference>
<dbReference type="AlphaFoldDB" id="A0A3G9J8S3"/>
<organism evidence="2 3">
    <name type="scientific">Paenibacillus baekrokdamisoli</name>
    <dbReference type="NCBI Taxonomy" id="1712516"/>
    <lineage>
        <taxon>Bacteria</taxon>
        <taxon>Bacillati</taxon>
        <taxon>Bacillota</taxon>
        <taxon>Bacilli</taxon>
        <taxon>Bacillales</taxon>
        <taxon>Paenibacillaceae</taxon>
        <taxon>Paenibacillus</taxon>
    </lineage>
</organism>
<accession>A0A3G9J8S3</accession>
<name>A0A3G9J8S3_9BACL</name>
<sequence>MALYEDPAKVYSLTIKRNMIAVVTDGSAVLGLGNIGPQAALPVTVESWEGEPPRILWSIRAVETNWGNIPEYSSVPACPTVSPSTVSAYFP</sequence>
<dbReference type="EMBL" id="AP019308">
    <property type="protein sequence ID" value="BBH20248.1"/>
    <property type="molecule type" value="Genomic_DNA"/>
</dbReference>
<dbReference type="KEGG" id="pbk:Back11_15930"/>
<dbReference type="Pfam" id="PF00390">
    <property type="entry name" value="malic"/>
    <property type="match status" value="1"/>
</dbReference>
<dbReference type="InterPro" id="IPR046346">
    <property type="entry name" value="Aminoacid_DH-like_N_sf"/>
</dbReference>
<keyword evidence="3" id="KW-1185">Reference proteome</keyword>
<dbReference type="InterPro" id="IPR037062">
    <property type="entry name" value="Malic_N_dom_sf"/>
</dbReference>
<evidence type="ECO:0000313" key="2">
    <source>
        <dbReference type="EMBL" id="BBH20248.1"/>
    </source>
</evidence>
<evidence type="ECO:0000256" key="1">
    <source>
        <dbReference type="ARBA" id="ARBA00023002"/>
    </source>
</evidence>
<gene>
    <name evidence="2" type="ORF">Back11_15930</name>
</gene>
<dbReference type="GO" id="GO:0004470">
    <property type="term" value="F:malic enzyme activity"/>
    <property type="evidence" value="ECO:0007669"/>
    <property type="project" value="InterPro"/>
</dbReference>
<dbReference type="InterPro" id="IPR012301">
    <property type="entry name" value="Malic_N_dom"/>
</dbReference>
<reference evidence="2 3" key="1">
    <citation type="submission" date="2018-11" db="EMBL/GenBank/DDBJ databases">
        <title>Complete genome sequence of Paenibacillus baekrokdamisoli strain KCTC 33723.</title>
        <authorList>
            <person name="Kang S.W."/>
            <person name="Lee K.C."/>
            <person name="Kim K.K."/>
            <person name="Kim J.S."/>
            <person name="Kim D.S."/>
            <person name="Ko S.H."/>
            <person name="Yang S.H."/>
            <person name="Lee J.S."/>
        </authorList>
    </citation>
    <scope>NUCLEOTIDE SEQUENCE [LARGE SCALE GENOMIC DNA]</scope>
    <source>
        <strain evidence="2 3">KCTC 33723</strain>
    </source>
</reference>
<dbReference type="PANTHER" id="PTHR43237">
    <property type="entry name" value="NADP-DEPENDENT MALIC ENZYME"/>
    <property type="match status" value="1"/>
</dbReference>
<protein>
    <submittedName>
        <fullName evidence="2">Uncharacterized protein</fullName>
    </submittedName>
</protein>
<dbReference type="Gene3D" id="3.40.50.10380">
    <property type="entry name" value="Malic enzyme, N-terminal domain"/>
    <property type="match status" value="1"/>
</dbReference>
<dbReference type="PANTHER" id="PTHR43237:SF4">
    <property type="entry name" value="NADP-DEPENDENT MALIC ENZYME"/>
    <property type="match status" value="1"/>
</dbReference>
<dbReference type="SUPFAM" id="SSF53223">
    <property type="entry name" value="Aminoacid dehydrogenase-like, N-terminal domain"/>
    <property type="match status" value="1"/>
</dbReference>
<keyword evidence="1" id="KW-0560">Oxidoreductase</keyword>